<evidence type="ECO:0000256" key="1">
    <source>
        <dbReference type="SAM" id="MobiDB-lite"/>
    </source>
</evidence>
<organism evidence="2">
    <name type="scientific">Arundo donax</name>
    <name type="common">Giant reed</name>
    <name type="synonym">Donax arundinaceus</name>
    <dbReference type="NCBI Taxonomy" id="35708"/>
    <lineage>
        <taxon>Eukaryota</taxon>
        <taxon>Viridiplantae</taxon>
        <taxon>Streptophyta</taxon>
        <taxon>Embryophyta</taxon>
        <taxon>Tracheophyta</taxon>
        <taxon>Spermatophyta</taxon>
        <taxon>Magnoliopsida</taxon>
        <taxon>Liliopsida</taxon>
        <taxon>Poales</taxon>
        <taxon>Poaceae</taxon>
        <taxon>PACMAD clade</taxon>
        <taxon>Arundinoideae</taxon>
        <taxon>Arundineae</taxon>
        <taxon>Arundo</taxon>
    </lineage>
</organism>
<accession>A0A0A9ESY0</accession>
<protein>
    <submittedName>
        <fullName evidence="2">Uncharacterized protein</fullName>
    </submittedName>
</protein>
<sequence length="137" mass="14930">MMYSAYMKSQLKFPMHTERIPTSAATLHAMGTTSETTRSALMELSHSASALRFDSRGTTAVSRYFSRVARGSTVSGSAWTAPQSRTTLRMRRSGDRTSAVKTNSGTAVATCTSCPAATRCRTTSMARVAWPKPWPVR</sequence>
<name>A0A0A9ESY0_ARUDO</name>
<dbReference type="AlphaFoldDB" id="A0A0A9ESY0"/>
<evidence type="ECO:0000313" key="2">
    <source>
        <dbReference type="EMBL" id="JAE03202.1"/>
    </source>
</evidence>
<dbReference type="EMBL" id="GBRH01194694">
    <property type="protein sequence ID" value="JAE03202.1"/>
    <property type="molecule type" value="Transcribed_RNA"/>
</dbReference>
<reference evidence="2" key="2">
    <citation type="journal article" date="2015" name="Data Brief">
        <title>Shoot transcriptome of the giant reed, Arundo donax.</title>
        <authorList>
            <person name="Barrero R.A."/>
            <person name="Guerrero F.D."/>
            <person name="Moolhuijzen P."/>
            <person name="Goolsby J.A."/>
            <person name="Tidwell J."/>
            <person name="Bellgard S.E."/>
            <person name="Bellgard M.I."/>
        </authorList>
    </citation>
    <scope>NUCLEOTIDE SEQUENCE</scope>
    <source>
        <tissue evidence="2">Shoot tissue taken approximately 20 cm above the soil surface</tissue>
    </source>
</reference>
<proteinExistence type="predicted"/>
<feature type="compositionally biased region" description="Polar residues" evidence="1">
    <location>
        <begin position="77"/>
        <end position="87"/>
    </location>
</feature>
<reference evidence="2" key="1">
    <citation type="submission" date="2014-09" db="EMBL/GenBank/DDBJ databases">
        <authorList>
            <person name="Magalhaes I.L.F."/>
            <person name="Oliveira U."/>
            <person name="Santos F.R."/>
            <person name="Vidigal T.H.D.A."/>
            <person name="Brescovit A.D."/>
            <person name="Santos A.J."/>
        </authorList>
    </citation>
    <scope>NUCLEOTIDE SEQUENCE</scope>
    <source>
        <tissue evidence="2">Shoot tissue taken approximately 20 cm above the soil surface</tissue>
    </source>
</reference>
<feature type="region of interest" description="Disordered" evidence="1">
    <location>
        <begin position="77"/>
        <end position="101"/>
    </location>
</feature>